<organism evidence="3 4">
    <name type="scientific">Remersonia thermophila</name>
    <dbReference type="NCBI Taxonomy" id="72144"/>
    <lineage>
        <taxon>Eukaryota</taxon>
        <taxon>Fungi</taxon>
        <taxon>Dikarya</taxon>
        <taxon>Ascomycota</taxon>
        <taxon>Pezizomycotina</taxon>
        <taxon>Sordariomycetes</taxon>
        <taxon>Sordariomycetidae</taxon>
        <taxon>Sordariales</taxon>
        <taxon>Sordariales incertae sedis</taxon>
        <taxon>Remersonia</taxon>
    </lineage>
</organism>
<dbReference type="PANTHER" id="PTHR33927">
    <property type="entry name" value="TRANSMEMBRANE PROTEIN"/>
    <property type="match status" value="1"/>
</dbReference>
<reference evidence="3 4" key="1">
    <citation type="journal article" date="2024" name="Commun. Biol.">
        <title>Comparative genomic analysis of thermophilic fungi reveals convergent evolutionary adaptations and gene losses.</title>
        <authorList>
            <person name="Steindorff A.S."/>
            <person name="Aguilar-Pontes M.V."/>
            <person name="Robinson A.J."/>
            <person name="Andreopoulos B."/>
            <person name="LaButti K."/>
            <person name="Kuo A."/>
            <person name="Mondo S."/>
            <person name="Riley R."/>
            <person name="Otillar R."/>
            <person name="Haridas S."/>
            <person name="Lipzen A."/>
            <person name="Grimwood J."/>
            <person name="Schmutz J."/>
            <person name="Clum A."/>
            <person name="Reid I.D."/>
            <person name="Moisan M.C."/>
            <person name="Butler G."/>
            <person name="Nguyen T.T.M."/>
            <person name="Dewar K."/>
            <person name="Conant G."/>
            <person name="Drula E."/>
            <person name="Henrissat B."/>
            <person name="Hansel C."/>
            <person name="Singer S."/>
            <person name="Hutchinson M.I."/>
            <person name="de Vries R.P."/>
            <person name="Natvig D.O."/>
            <person name="Powell A.J."/>
            <person name="Tsang A."/>
            <person name="Grigoriev I.V."/>
        </authorList>
    </citation>
    <scope>NUCLEOTIDE SEQUENCE [LARGE SCALE GENOMIC DNA]</scope>
    <source>
        <strain evidence="3 4">ATCC 22073</strain>
    </source>
</reference>
<feature type="transmembrane region" description="Helical" evidence="2">
    <location>
        <begin position="92"/>
        <end position="113"/>
    </location>
</feature>
<name>A0ABR4DFV6_9PEZI</name>
<evidence type="ECO:0000313" key="4">
    <source>
        <dbReference type="Proteomes" id="UP001600064"/>
    </source>
</evidence>
<proteinExistence type="predicted"/>
<feature type="transmembrane region" description="Helical" evidence="2">
    <location>
        <begin position="427"/>
        <end position="447"/>
    </location>
</feature>
<feature type="transmembrane region" description="Helical" evidence="2">
    <location>
        <begin position="133"/>
        <end position="153"/>
    </location>
</feature>
<dbReference type="PANTHER" id="PTHR33927:SF5">
    <property type="entry name" value="ENZYME, PUTATIVE (AFU_ORTHOLOGUE AFUA_8G01222)-RELATED"/>
    <property type="match status" value="1"/>
</dbReference>
<evidence type="ECO:0000256" key="2">
    <source>
        <dbReference type="SAM" id="Phobius"/>
    </source>
</evidence>
<protein>
    <submittedName>
        <fullName evidence="3">Uncharacterized protein</fullName>
    </submittedName>
</protein>
<dbReference type="Proteomes" id="UP001600064">
    <property type="component" value="Unassembled WGS sequence"/>
</dbReference>
<feature type="transmembrane region" description="Helical" evidence="2">
    <location>
        <begin position="288"/>
        <end position="305"/>
    </location>
</feature>
<gene>
    <name evidence="3" type="ORF">VTJ83DRAFT_4073</name>
</gene>
<comment type="caution">
    <text evidence="3">The sequence shown here is derived from an EMBL/GenBank/DDBJ whole genome shotgun (WGS) entry which is preliminary data.</text>
</comment>
<accession>A0ABR4DFV6</accession>
<feature type="transmembrane region" description="Helical" evidence="2">
    <location>
        <begin position="210"/>
        <end position="230"/>
    </location>
</feature>
<dbReference type="InterPro" id="IPR052979">
    <property type="entry name" value="Adenylate-forming_domain"/>
</dbReference>
<keyword evidence="2" id="KW-0812">Transmembrane</keyword>
<dbReference type="GeneID" id="98125166"/>
<evidence type="ECO:0000313" key="3">
    <source>
        <dbReference type="EMBL" id="KAL2269227.1"/>
    </source>
</evidence>
<dbReference type="EMBL" id="JAZGUE010000003">
    <property type="protein sequence ID" value="KAL2269227.1"/>
    <property type="molecule type" value="Genomic_DNA"/>
</dbReference>
<dbReference type="RefSeq" id="XP_070867951.1">
    <property type="nucleotide sequence ID" value="XM_071010522.1"/>
</dbReference>
<evidence type="ECO:0000256" key="1">
    <source>
        <dbReference type="SAM" id="MobiDB-lite"/>
    </source>
</evidence>
<feature type="compositionally biased region" description="Low complexity" evidence="1">
    <location>
        <begin position="16"/>
        <end position="32"/>
    </location>
</feature>
<keyword evidence="2" id="KW-1133">Transmembrane helix</keyword>
<feature type="region of interest" description="Disordered" evidence="1">
    <location>
        <begin position="1"/>
        <end position="32"/>
    </location>
</feature>
<keyword evidence="4" id="KW-1185">Reference proteome</keyword>
<feature type="transmembrane region" description="Helical" evidence="2">
    <location>
        <begin position="174"/>
        <end position="198"/>
    </location>
</feature>
<feature type="compositionally biased region" description="Basic and acidic residues" evidence="1">
    <location>
        <begin position="1"/>
        <end position="11"/>
    </location>
</feature>
<keyword evidence="2" id="KW-0472">Membrane</keyword>
<sequence>MRSPTPRDIEAQPRPARSSASLNSTASTLAATGTPTFDSKAFAHPLPPTPFSAVSSDLFTRHGLPSSPLPPKNGPRLYRYLRWNFGSVYRRLFAIVYLANIAAMTVLAASRITSGDPRSFTRDDAATAATANVLLAILVRNEHVVNALFRMVCNPWMRGLPLRARTLAAKVYSYGGIHSGGAVAATSWYVAFVVLLTIDWTKEDRDPGVLRGYVYLASYLVLVLLVCMLISAHPSIRRAMHNWFEGIHRFMGWLAVILLWAQLLLLAADAGMSQGATSSFGEALVRSPTFWMLIAITLLIIYPWTRLRLREVHAEVLSGHCLKLTFRNTGFKVDYGQAFRITDAPLRETHAFGVIPLPSSAETAHHCPGCTCTRTPALLGEKQAPVMDQTSGQSTDFSLLIAKAGDWTSNLIANPPRRLYTRGVPQFGVLRIAGLFSPVVVVATGRIRRP</sequence>
<feature type="transmembrane region" description="Helical" evidence="2">
    <location>
        <begin position="250"/>
        <end position="268"/>
    </location>
</feature>